<comment type="pathway">
    <text evidence="1">Alkaloid biosynthesis; taxol biosynthesis.</text>
</comment>
<dbReference type="InterPro" id="IPR023213">
    <property type="entry name" value="CAT-like_dom_sf"/>
</dbReference>
<comment type="similarity">
    <text evidence="2">Belongs to the plant acyltransferase family.</text>
</comment>
<evidence type="ECO:0000256" key="3">
    <source>
        <dbReference type="ARBA" id="ARBA00023059"/>
    </source>
</evidence>
<evidence type="ECO:0000313" key="4">
    <source>
        <dbReference type="EMBL" id="ABW84238.1"/>
    </source>
</evidence>
<dbReference type="BRENDA" id="2.3.1.167">
    <property type="organism ID" value="10080"/>
</dbReference>
<dbReference type="GO" id="GO:0016740">
    <property type="term" value="F:transferase activity"/>
    <property type="evidence" value="ECO:0007669"/>
    <property type="project" value="UniProtKB-KW"/>
</dbReference>
<organism evidence="4">
    <name type="scientific">Taxus fuana</name>
    <dbReference type="NCBI Taxonomy" id="450882"/>
    <lineage>
        <taxon>Eukaryota</taxon>
        <taxon>Viridiplantae</taxon>
        <taxon>Streptophyta</taxon>
        <taxon>Embryophyta</taxon>
        <taxon>Tracheophyta</taxon>
        <taxon>Spermatophyta</taxon>
        <taxon>Pinopsida</taxon>
        <taxon>Pinidae</taxon>
        <taxon>Conifers II</taxon>
        <taxon>Cupressales</taxon>
        <taxon>Taxaceae</taxon>
        <taxon>Taxus</taxon>
    </lineage>
</organism>
<dbReference type="AlphaFoldDB" id="B5KRF8"/>
<dbReference type="GO" id="GO:0042617">
    <property type="term" value="P:paclitaxel biosynthetic process"/>
    <property type="evidence" value="ECO:0007669"/>
    <property type="project" value="UniProtKB-UniPathway"/>
</dbReference>
<dbReference type="InterPro" id="IPR050898">
    <property type="entry name" value="Plant_acyltransferase"/>
</dbReference>
<proteinExistence type="evidence at transcript level"/>
<keyword evidence="3" id="KW-0876">Taxol biosynthesis</keyword>
<sequence>MAGSTEFVVRSLERVMVAPSQPSPKAFLQLSTLDNLPGVRENIFNTLLVYNASDRVSVLDPAKVIRQALSKVLVYYSPFAGRLRKKENGDLEVECTGEGALFVEAMADTDLSVLGDLDDYSPSLEQLLFCLPPDTDIEDIHPLVVQVTRFTCGGFVVGVSFCHGICDGLGAGQFLIAMGEMARGEIKPSSEPIWKRELLKPEDPLYRFQYYHFRLIRPPLTFGKIVQGFLVITSETINCIKQCLREESKEFCSAFEVVSALAWIARTRALQIPHSENVKLIFAMDMRKLFNPPLLKGYYGNFVGTVCAMDNVKDLLSGSLLRVVRIIKKAKVSLNEHFTSTIVTPRSGSDESINYENIVGFGDRRRLGFDEVDFGWGHADNVSLVQHGLKDVSVVQSYFLFIRPPKNNPDGIKILSFMPPSIMKSFKFEMETMTNKYVTKP</sequence>
<dbReference type="PANTHER" id="PTHR31147">
    <property type="entry name" value="ACYL TRANSFERASE 4"/>
    <property type="match status" value="1"/>
</dbReference>
<reference evidence="4" key="1">
    <citation type="journal article" date="2008" name="Biol. Pharm. Bull.">
        <title>Phylogenetic relationships of the genus Taxus inferred from chloroplast intergenic spacer and nuclear coding DNA.</title>
        <authorList>
            <person name="Hao D.C."/>
            <person name="Huang B."/>
            <person name="Yang L."/>
        </authorList>
    </citation>
    <scope>NUCLEOTIDE SEQUENCE</scope>
</reference>
<keyword evidence="4" id="KW-0808">Transferase</keyword>
<accession>B5KRF8</accession>
<protein>
    <submittedName>
        <fullName evidence="4">10-deacetylbaccatin III-10-O-acetyl transferase</fullName>
    </submittedName>
</protein>
<dbReference type="PANTHER" id="PTHR31147:SF33">
    <property type="entry name" value="N-HYDROXYCINNAMOYL_BENZOYLTRANSFERASE, PUTATIVE-RELATED"/>
    <property type="match status" value="1"/>
</dbReference>
<dbReference type="EMBL" id="EU107138">
    <property type="protein sequence ID" value="ABW84239.1"/>
    <property type="molecule type" value="mRNA"/>
</dbReference>
<dbReference type="EMBL" id="EU107137">
    <property type="protein sequence ID" value="ABW84238.1"/>
    <property type="molecule type" value="mRNA"/>
</dbReference>
<evidence type="ECO:0000256" key="2">
    <source>
        <dbReference type="ARBA" id="ARBA00009861"/>
    </source>
</evidence>
<dbReference type="Gene3D" id="3.30.559.10">
    <property type="entry name" value="Chloramphenicol acetyltransferase-like domain"/>
    <property type="match status" value="2"/>
</dbReference>
<evidence type="ECO:0000256" key="1">
    <source>
        <dbReference type="ARBA" id="ARBA00005122"/>
    </source>
</evidence>
<dbReference type="UniPathway" id="UPA00842"/>
<name>B5KRF8_9CONI</name>
<dbReference type="Pfam" id="PF02458">
    <property type="entry name" value="Transferase"/>
    <property type="match status" value="1"/>
</dbReference>
<reference evidence="4" key="2">
    <citation type="journal article" date="2009" name="Genetica">
        <title>Molecular evolution of paclitaxel biosynthetic genes TS and DBAT of Taxus species.</title>
        <authorList>
            <person name="Hao da C."/>
            <person name="Yang L."/>
            <person name="Huang B."/>
        </authorList>
    </citation>
    <scope>NUCLEOTIDE SEQUENCE</scope>
</reference>